<keyword evidence="2" id="KW-1185">Reference proteome</keyword>
<dbReference type="GO" id="GO:0004190">
    <property type="term" value="F:aspartic-type endopeptidase activity"/>
    <property type="evidence" value="ECO:0007669"/>
    <property type="project" value="InterPro"/>
</dbReference>
<dbReference type="Pfam" id="PF05380">
    <property type="entry name" value="Peptidase_A17"/>
    <property type="match status" value="1"/>
</dbReference>
<name>A0A7R8CFX7_LEPSM</name>
<evidence type="ECO:0000313" key="1">
    <source>
        <dbReference type="EMBL" id="CAF2763957.1"/>
    </source>
</evidence>
<dbReference type="GO" id="GO:0006508">
    <property type="term" value="P:proteolysis"/>
    <property type="evidence" value="ECO:0007669"/>
    <property type="project" value="InterPro"/>
</dbReference>
<dbReference type="EMBL" id="HG994580">
    <property type="protein sequence ID" value="CAF2763957.1"/>
    <property type="molecule type" value="Genomic_DNA"/>
</dbReference>
<dbReference type="OrthoDB" id="6369924at2759"/>
<dbReference type="Proteomes" id="UP000675881">
    <property type="component" value="Chromosome 1"/>
</dbReference>
<reference evidence="1" key="1">
    <citation type="submission" date="2021-02" db="EMBL/GenBank/DDBJ databases">
        <authorList>
            <person name="Bekaert M."/>
        </authorList>
    </citation>
    <scope>NUCLEOTIDE SEQUENCE</scope>
    <source>
        <strain evidence="1">IoA-00</strain>
    </source>
</reference>
<accession>A0A7R8CFX7</accession>
<dbReference type="InterPro" id="IPR008042">
    <property type="entry name" value="Retrotrans_Pao"/>
</dbReference>
<dbReference type="InterPro" id="IPR001969">
    <property type="entry name" value="Aspartic_peptidase_AS"/>
</dbReference>
<proteinExistence type="predicted"/>
<evidence type="ECO:0000313" key="2">
    <source>
        <dbReference type="Proteomes" id="UP000675881"/>
    </source>
</evidence>
<dbReference type="AlphaFoldDB" id="A0A7R8CFX7"/>
<dbReference type="PROSITE" id="PS00141">
    <property type="entry name" value="ASP_PROTEASE"/>
    <property type="match status" value="1"/>
</dbReference>
<protein>
    <submittedName>
        <fullName evidence="1">(salmon louse) hypothetical protein</fullName>
    </submittedName>
</protein>
<organism evidence="1 2">
    <name type="scientific">Lepeophtheirus salmonis</name>
    <name type="common">Salmon louse</name>
    <name type="synonym">Caligus salmonis</name>
    <dbReference type="NCBI Taxonomy" id="72036"/>
    <lineage>
        <taxon>Eukaryota</taxon>
        <taxon>Metazoa</taxon>
        <taxon>Ecdysozoa</taxon>
        <taxon>Arthropoda</taxon>
        <taxon>Crustacea</taxon>
        <taxon>Multicrustacea</taxon>
        <taxon>Hexanauplia</taxon>
        <taxon>Copepoda</taxon>
        <taxon>Siphonostomatoida</taxon>
        <taxon>Caligidae</taxon>
        <taxon>Lepeophtheirus</taxon>
    </lineage>
</organism>
<gene>
    <name evidence="1" type="ORF">LSAA_1475</name>
</gene>
<sequence>MIEIQDWDGLWRQVRALIDSGSDTSLITIRKDLLSQLGLNGIPEAKRDLFEDTYIYVIATSVESDEVASKIMMDVDRVLHCGGFKIKRWYSSALSSGESCAVIPVLVHNWDVESDYIRLGVRELAPVLIVLRIVFESLWVRGIDRDTVLEEKEAEVWKTQIKSQELLKEVQIISLRPKNVVGRPEIHGFADGGELAYVACVLLRWRLGDGSFGVSEDWPGYPQEIYMNVRKDLEIKETKHLGKKKLNKEDNMGAKLKVVRALLGNEDFKKKEFRRLCPVYDAIDEVYSGKSCGRSRSHYTEQPLIRERNNSGQLDEAESSFLHNVEDKMVQNEIKY</sequence>